<accession>A0ABV4U2M0</accession>
<feature type="binding site" description="in other chain" evidence="10">
    <location>
        <begin position="171"/>
        <end position="173"/>
    </location>
    <ligand>
        <name>ATP</name>
        <dbReference type="ChEBI" id="CHEBI:30616"/>
        <note>ligand shared between two neighboring subunits</note>
    </ligand>
</feature>
<dbReference type="InterPro" id="IPR022628">
    <property type="entry name" value="S-AdoMet_synt_N"/>
</dbReference>
<feature type="domain" description="S-adenosylmethionine synthetase central" evidence="14">
    <location>
        <begin position="122"/>
        <end position="244"/>
    </location>
</feature>
<evidence type="ECO:0000313" key="17">
    <source>
        <dbReference type="Proteomes" id="UP001575105"/>
    </source>
</evidence>
<keyword evidence="6 10" id="KW-0547">Nucleotide-binding</keyword>
<evidence type="ECO:0000259" key="15">
    <source>
        <dbReference type="Pfam" id="PF02773"/>
    </source>
</evidence>
<evidence type="ECO:0000256" key="8">
    <source>
        <dbReference type="ARBA" id="ARBA00022842"/>
    </source>
</evidence>
<feature type="binding site" evidence="10">
    <location>
        <position position="252"/>
    </location>
    <ligand>
        <name>L-methionine</name>
        <dbReference type="ChEBI" id="CHEBI:57844"/>
        <note>ligand shared between two neighboring subunits</note>
    </ligand>
</feature>
<evidence type="ECO:0000256" key="10">
    <source>
        <dbReference type="HAMAP-Rule" id="MF_00086"/>
    </source>
</evidence>
<dbReference type="GO" id="GO:0004478">
    <property type="term" value="F:methionine adenosyltransferase activity"/>
    <property type="evidence" value="ECO:0007669"/>
    <property type="project" value="UniProtKB-EC"/>
</dbReference>
<feature type="domain" description="S-adenosylmethionine synthetase C-terminal" evidence="15">
    <location>
        <begin position="246"/>
        <end position="388"/>
    </location>
</feature>
<dbReference type="InterPro" id="IPR022629">
    <property type="entry name" value="S-AdoMet_synt_central"/>
</dbReference>
<comment type="subunit">
    <text evidence="10">Homotetramer; dimer of dimers.</text>
</comment>
<comment type="cofactor">
    <cofactor evidence="10">
        <name>Mg(2+)</name>
        <dbReference type="ChEBI" id="CHEBI:18420"/>
    </cofactor>
    <text evidence="10">Binds 2 divalent ions per subunit.</text>
</comment>
<comment type="caution">
    <text evidence="10">Lacks conserved residue(s) required for the propagation of feature annotation.</text>
</comment>
<dbReference type="InterPro" id="IPR022631">
    <property type="entry name" value="ADOMET_SYNTHASE_CS"/>
</dbReference>
<organism evidence="16 17">
    <name type="scientific">Natronomicrosphaera hydrolytica</name>
    <dbReference type="NCBI Taxonomy" id="3242702"/>
    <lineage>
        <taxon>Bacteria</taxon>
        <taxon>Pseudomonadati</taxon>
        <taxon>Planctomycetota</taxon>
        <taxon>Phycisphaerae</taxon>
        <taxon>Phycisphaerales</taxon>
        <taxon>Phycisphaeraceae</taxon>
        <taxon>Natronomicrosphaera</taxon>
    </lineage>
</organism>
<evidence type="ECO:0000256" key="5">
    <source>
        <dbReference type="ARBA" id="ARBA00022723"/>
    </source>
</evidence>
<dbReference type="EMBL" id="JBGUBD010000001">
    <property type="protein sequence ID" value="MFA9477138.1"/>
    <property type="molecule type" value="Genomic_DNA"/>
</dbReference>
<comment type="function">
    <text evidence="10">Catalyzes the formation of S-adenosylmethionine (AdoMet) from methionine and ATP. The overall synthetic reaction is composed of two sequential steps, AdoMet formation and the subsequent tripolyphosphate hydrolysis which occurs prior to release of AdoMet from the enzyme.</text>
</comment>
<evidence type="ECO:0000256" key="12">
    <source>
        <dbReference type="RuleBase" id="RU004462"/>
    </source>
</evidence>
<evidence type="ECO:0000256" key="2">
    <source>
        <dbReference type="ARBA" id="ARBA00009685"/>
    </source>
</evidence>
<dbReference type="Pfam" id="PF00438">
    <property type="entry name" value="S-AdoMet_synt_N"/>
    <property type="match status" value="1"/>
</dbReference>
<evidence type="ECO:0000256" key="7">
    <source>
        <dbReference type="ARBA" id="ARBA00022840"/>
    </source>
</evidence>
<evidence type="ECO:0000256" key="9">
    <source>
        <dbReference type="ARBA" id="ARBA00022958"/>
    </source>
</evidence>
<keyword evidence="8 10" id="KW-0460">Magnesium</keyword>
<feature type="binding site" description="in other chain" evidence="10">
    <location>
        <position position="111"/>
    </location>
    <ligand>
        <name>L-methionine</name>
        <dbReference type="ChEBI" id="CHEBI:57844"/>
        <note>ligand shared between two neighboring subunits</note>
    </ligand>
</feature>
<dbReference type="SUPFAM" id="SSF55973">
    <property type="entry name" value="S-adenosylmethionine synthetase"/>
    <property type="match status" value="3"/>
</dbReference>
<keyword evidence="4 10" id="KW-0808">Transferase</keyword>
<dbReference type="RefSeq" id="WP_425344059.1">
    <property type="nucleotide sequence ID" value="NZ_JBGUBD010000001.1"/>
</dbReference>
<keyword evidence="5 10" id="KW-0479">Metal-binding</keyword>
<protein>
    <recommendedName>
        <fullName evidence="10">S-adenosylmethionine synthase</fullName>
        <shortName evidence="10">AdoMet synthase</shortName>
        <ecNumber evidence="10">2.5.1.6</ecNumber>
    </recommendedName>
    <alternativeName>
        <fullName evidence="10">MAT</fullName>
    </alternativeName>
    <alternativeName>
        <fullName evidence="10">Methionine adenosyltransferase</fullName>
    </alternativeName>
</protein>
<dbReference type="Gene3D" id="3.30.300.10">
    <property type="match status" value="3"/>
</dbReference>
<comment type="caution">
    <text evidence="16">The sequence shown here is derived from an EMBL/GenBank/DDBJ whole genome shotgun (WGS) entry which is preliminary data.</text>
</comment>
<dbReference type="PIRSF" id="PIRSF000497">
    <property type="entry name" value="MAT"/>
    <property type="match status" value="1"/>
</dbReference>
<dbReference type="Proteomes" id="UP001575105">
    <property type="component" value="Unassembled WGS sequence"/>
</dbReference>
<dbReference type="HAMAP" id="MF_00086">
    <property type="entry name" value="S_AdoMet_synth1"/>
    <property type="match status" value="1"/>
</dbReference>
<feature type="binding site" description="in other chain" evidence="10">
    <location>
        <position position="283"/>
    </location>
    <ligand>
        <name>L-methionine</name>
        <dbReference type="ChEBI" id="CHEBI:57844"/>
        <note>ligand shared between two neighboring subunits</note>
    </ligand>
</feature>
<gene>
    <name evidence="10 16" type="primary">metK</name>
    <name evidence="16" type="ORF">ACERK3_02405</name>
</gene>
<dbReference type="CDD" id="cd18079">
    <property type="entry name" value="S-AdoMet_synt"/>
    <property type="match status" value="1"/>
</dbReference>
<feature type="binding site" evidence="10">
    <location>
        <position position="23"/>
    </location>
    <ligand>
        <name>Mg(2+)</name>
        <dbReference type="ChEBI" id="CHEBI:18420"/>
    </ligand>
</feature>
<evidence type="ECO:0000259" key="13">
    <source>
        <dbReference type="Pfam" id="PF00438"/>
    </source>
</evidence>
<comment type="catalytic activity">
    <reaction evidence="10">
        <text>L-methionine + ATP + H2O = S-adenosyl-L-methionine + phosphate + diphosphate</text>
        <dbReference type="Rhea" id="RHEA:21080"/>
        <dbReference type="ChEBI" id="CHEBI:15377"/>
        <dbReference type="ChEBI" id="CHEBI:30616"/>
        <dbReference type="ChEBI" id="CHEBI:33019"/>
        <dbReference type="ChEBI" id="CHEBI:43474"/>
        <dbReference type="ChEBI" id="CHEBI:57844"/>
        <dbReference type="ChEBI" id="CHEBI:59789"/>
        <dbReference type="EC" id="2.5.1.6"/>
    </reaction>
</comment>
<feature type="binding site" description="in other chain" evidence="10">
    <location>
        <position position="21"/>
    </location>
    <ligand>
        <name>ATP</name>
        <dbReference type="ChEBI" id="CHEBI:30616"/>
        <note>ligand shared between two neighboring subunits</note>
    </ligand>
</feature>
<keyword evidence="3 10" id="KW-0554">One-carbon metabolism</keyword>
<feature type="binding site" evidence="10">
    <location>
        <position position="252"/>
    </location>
    <ligand>
        <name>ATP</name>
        <dbReference type="ChEBI" id="CHEBI:30616"/>
        <note>ligand shared between two neighboring subunits</note>
    </ligand>
</feature>
<dbReference type="InterPro" id="IPR002133">
    <property type="entry name" value="S-AdoMet_synthetase"/>
</dbReference>
<sequence>MTTPTNRDNYLFTSESVSMGHPDKVSDRVSDAILDTLLAADPKARVACETLCTTGLVVVAGEVTVHNEKGIKALHDVEDTVRDTLREIGYTDPAMKFDADSCAVIRTLHGQSEDIAMGVDKEGAGDQGLMFGFACRETESLMPLPIDLSHKLVERHVEVRRNNVIKGLRPDAKSQVTVEYDADHKPVRIDTVVLSTQHTADWNGEAKQKELKEAVIEHIIKPILPAELFDENKVTIHVNPTGQFEIGGPHGDAGLTGRKIIVDTYGGRGRHGGGAFSGKDPSKVDRSAAYMARYVAKNIVASGLAEICEVQLSYAIGVAEPTSVHIDTFGTGKIEDARIGELVRELFPLTPKGIIKHLDLLKPIYRETAAHGHFGREPQANGAFSWEKTDLADKLAESAGLTATA</sequence>
<evidence type="ECO:0000256" key="11">
    <source>
        <dbReference type="RuleBase" id="RU000542"/>
    </source>
</evidence>
<feature type="region of interest" description="Flexible loop" evidence="10">
    <location>
        <begin position="111"/>
        <end position="121"/>
    </location>
</feature>
<feature type="binding site" description="in other chain" evidence="10">
    <location>
        <position position="62"/>
    </location>
    <ligand>
        <name>L-methionine</name>
        <dbReference type="ChEBI" id="CHEBI:57844"/>
        <note>ligand shared between two neighboring subunits</note>
    </ligand>
</feature>
<name>A0ABV4U2M0_9BACT</name>
<proteinExistence type="inferred from homology"/>
<feature type="binding site" description="in other chain" evidence="10">
    <location>
        <begin position="258"/>
        <end position="259"/>
    </location>
    <ligand>
        <name>ATP</name>
        <dbReference type="ChEBI" id="CHEBI:30616"/>
        <note>ligand shared between two neighboring subunits</note>
    </ligand>
</feature>
<dbReference type="InterPro" id="IPR022636">
    <property type="entry name" value="S-AdoMet_synthetase_sfam"/>
</dbReference>
<evidence type="ECO:0000256" key="3">
    <source>
        <dbReference type="ARBA" id="ARBA00022563"/>
    </source>
</evidence>
<dbReference type="EC" id="2.5.1.6" evidence="10"/>
<comment type="subcellular location">
    <subcellularLocation>
        <location evidence="10 11">Cytoplasm</location>
    </subcellularLocation>
</comment>
<dbReference type="Pfam" id="PF02773">
    <property type="entry name" value="S-AdoMet_synt_C"/>
    <property type="match status" value="1"/>
</dbReference>
<feature type="domain" description="S-adenosylmethionine synthetase N-terminal" evidence="13">
    <location>
        <begin position="9"/>
        <end position="112"/>
    </location>
</feature>
<feature type="binding site" evidence="10">
    <location>
        <position position="279"/>
    </location>
    <ligand>
        <name>ATP</name>
        <dbReference type="ChEBI" id="CHEBI:30616"/>
        <note>ligand shared between two neighboring subunits</note>
    </ligand>
</feature>
<comment type="similarity">
    <text evidence="2 10 12">Belongs to the AdoMet synthase family.</text>
</comment>
<keyword evidence="10" id="KW-0963">Cytoplasm</keyword>
<dbReference type="NCBIfam" id="TIGR01034">
    <property type="entry name" value="metK"/>
    <property type="match status" value="1"/>
</dbReference>
<comment type="pathway">
    <text evidence="1 10">Amino-acid biosynthesis; S-adenosyl-L-methionine biosynthesis; S-adenosyl-L-methionine from L-methionine: step 1/1.</text>
</comment>
<comment type="cofactor">
    <cofactor evidence="10">
        <name>K(+)</name>
        <dbReference type="ChEBI" id="CHEBI:29103"/>
    </cofactor>
    <text evidence="10">Binds 1 potassium ion per subunit.</text>
</comment>
<evidence type="ECO:0000256" key="6">
    <source>
        <dbReference type="ARBA" id="ARBA00022741"/>
    </source>
</evidence>
<keyword evidence="17" id="KW-1185">Reference proteome</keyword>
<dbReference type="InterPro" id="IPR022630">
    <property type="entry name" value="S-AdoMet_synt_C"/>
</dbReference>
<evidence type="ECO:0000256" key="1">
    <source>
        <dbReference type="ARBA" id="ARBA00005224"/>
    </source>
</evidence>
<feature type="binding site" evidence="10">
    <location>
        <position position="49"/>
    </location>
    <ligand>
        <name>K(+)</name>
        <dbReference type="ChEBI" id="CHEBI:29103"/>
    </ligand>
</feature>
<keyword evidence="7 10" id="KW-0067">ATP-binding</keyword>
<feature type="binding site" evidence="10">
    <location>
        <position position="275"/>
    </location>
    <ligand>
        <name>ATP</name>
        <dbReference type="ChEBI" id="CHEBI:30616"/>
        <note>ligand shared between two neighboring subunits</note>
    </ligand>
</feature>
<reference evidence="16 17" key="1">
    <citation type="submission" date="2024-08" db="EMBL/GenBank/DDBJ databases">
        <title>Whole-genome sequencing of halo(alkali)philic microorganisms from hypersaline lakes.</title>
        <authorList>
            <person name="Sorokin D.Y."/>
            <person name="Merkel A.Y."/>
            <person name="Messina E."/>
            <person name="Yakimov M."/>
        </authorList>
    </citation>
    <scope>NUCLEOTIDE SEQUENCE [LARGE SCALE GENOMIC DNA]</scope>
    <source>
        <strain evidence="16 17">AB-hyl4</strain>
    </source>
</reference>
<keyword evidence="9 10" id="KW-0630">Potassium</keyword>
<evidence type="ECO:0000313" key="16">
    <source>
        <dbReference type="EMBL" id="MFA9477138.1"/>
    </source>
</evidence>
<dbReference type="PROSITE" id="PS00376">
    <property type="entry name" value="ADOMET_SYNTHASE_1"/>
    <property type="match status" value="1"/>
</dbReference>
<evidence type="ECO:0000256" key="4">
    <source>
        <dbReference type="ARBA" id="ARBA00022679"/>
    </source>
</evidence>
<dbReference type="Pfam" id="PF02772">
    <property type="entry name" value="S-AdoMet_synt_M"/>
    <property type="match status" value="1"/>
</dbReference>
<evidence type="ECO:0000259" key="14">
    <source>
        <dbReference type="Pfam" id="PF02772"/>
    </source>
</evidence>
<dbReference type="PANTHER" id="PTHR11964">
    <property type="entry name" value="S-ADENOSYLMETHIONINE SYNTHETASE"/>
    <property type="match status" value="1"/>
</dbReference>
<dbReference type="PROSITE" id="PS00377">
    <property type="entry name" value="ADOMET_SYNTHASE_2"/>
    <property type="match status" value="1"/>
</dbReference>